<keyword evidence="2" id="KW-1185">Reference proteome</keyword>
<comment type="caution">
    <text evidence="1">The sequence shown here is derived from an EMBL/GenBank/DDBJ whole genome shotgun (WGS) entry which is preliminary data.</text>
</comment>
<organism evidence="1 2">
    <name type="scientific">Racocetra persica</name>
    <dbReference type="NCBI Taxonomy" id="160502"/>
    <lineage>
        <taxon>Eukaryota</taxon>
        <taxon>Fungi</taxon>
        <taxon>Fungi incertae sedis</taxon>
        <taxon>Mucoromycota</taxon>
        <taxon>Glomeromycotina</taxon>
        <taxon>Glomeromycetes</taxon>
        <taxon>Diversisporales</taxon>
        <taxon>Gigasporaceae</taxon>
        <taxon>Racocetra</taxon>
    </lineage>
</organism>
<evidence type="ECO:0000313" key="2">
    <source>
        <dbReference type="Proteomes" id="UP000789920"/>
    </source>
</evidence>
<name>A0ACA9N275_9GLOM</name>
<evidence type="ECO:0000313" key="1">
    <source>
        <dbReference type="EMBL" id="CAG8627103.1"/>
    </source>
</evidence>
<gene>
    <name evidence="1" type="ORF">RPERSI_LOCUS6950</name>
</gene>
<protein>
    <submittedName>
        <fullName evidence="1">20346_t:CDS:1</fullName>
    </submittedName>
</protein>
<accession>A0ACA9N275</accession>
<proteinExistence type="predicted"/>
<dbReference type="Proteomes" id="UP000789920">
    <property type="component" value="Unassembled WGS sequence"/>
</dbReference>
<sequence>MKKAVKSLNNINWLGCTAHTLQLVVGKGMKPAEKLITHVKRLIDFFLCSKQSEHLEEVQRKFPELVDELKIDKELENATSLLGSSTYYTYSMMNPILISIKQQFMLLALCSNFIMMVLDFSNNKTVFDDNNTNEEAKNLNTPLNSSQSLLSSILDSRIKNLAIVSEANRYTTEKLLKKKFVKMKTELSLNDASSFLLNSNFQQKTVIQKTKQLKILANLKKPQIAVFNEVSEYLKLEEIDFESDAFNWWYERRENFPILSRLAKKYLAVYACSTASERLFSNASNLLTIKKTRMSPNLFKRIMFLKKSHKYLDSIHTPLDI</sequence>
<dbReference type="EMBL" id="CAJVQC010011413">
    <property type="protein sequence ID" value="CAG8627103.1"/>
    <property type="molecule type" value="Genomic_DNA"/>
</dbReference>
<reference evidence="1" key="1">
    <citation type="submission" date="2021-06" db="EMBL/GenBank/DDBJ databases">
        <authorList>
            <person name="Kallberg Y."/>
            <person name="Tangrot J."/>
            <person name="Rosling A."/>
        </authorList>
    </citation>
    <scope>NUCLEOTIDE SEQUENCE</scope>
    <source>
        <strain evidence="1">MA461A</strain>
    </source>
</reference>